<sequence length="259" mass="28630">MTASAPAYKLYELVAHVDRREEQTSHSFFVLRSKLDLALLGIPYERVPLAFAQIKPTLAAAGPDVTVPTLATGDGTLVVDSFKIAEYLEDKHATKDRYLFGSADARRFARFVQKWADKALLVALIPLVAPLFVAHNDEESERYFTERIFNPEAVARMTADLKDADKVKAQAAAARQVLRVVELYLAASEGRFLLGDVPTHADNVVASYYFSSQVNPALNALVWEHAELPRVAQWIKDFKQVTGFTVSFPPPPAGVVADL</sequence>
<dbReference type="InterPro" id="IPR004045">
    <property type="entry name" value="Glutathione_S-Trfase_N"/>
</dbReference>
<dbReference type="Proteomes" id="UP000827549">
    <property type="component" value="Chromosome 3"/>
</dbReference>
<dbReference type="InterPro" id="IPR036282">
    <property type="entry name" value="Glutathione-S-Trfase_C_sf"/>
</dbReference>
<reference evidence="3" key="1">
    <citation type="submission" date="2023-10" db="EMBL/GenBank/DDBJ databases">
        <authorList>
            <person name="Noh H."/>
        </authorList>
    </citation>
    <scope>NUCLEOTIDE SEQUENCE</scope>
    <source>
        <strain evidence="3">DUCC4014</strain>
    </source>
</reference>
<protein>
    <recommendedName>
        <fullName evidence="5">GST N-terminal domain-containing protein</fullName>
    </recommendedName>
</protein>
<dbReference type="GO" id="GO:0004364">
    <property type="term" value="F:glutathione transferase activity"/>
    <property type="evidence" value="ECO:0007669"/>
    <property type="project" value="TreeGrafter"/>
</dbReference>
<feature type="domain" description="GST N-terminal" evidence="1">
    <location>
        <begin position="27"/>
        <end position="90"/>
    </location>
</feature>
<dbReference type="SUPFAM" id="SSF47616">
    <property type="entry name" value="GST C-terminal domain-like"/>
    <property type="match status" value="1"/>
</dbReference>
<evidence type="ECO:0000313" key="3">
    <source>
        <dbReference type="EMBL" id="WOO80120.1"/>
    </source>
</evidence>
<dbReference type="AlphaFoldDB" id="A0AAF0Y4R8"/>
<dbReference type="SUPFAM" id="SSF52833">
    <property type="entry name" value="Thioredoxin-like"/>
    <property type="match status" value="1"/>
</dbReference>
<proteinExistence type="predicted"/>
<dbReference type="GeneID" id="87806874"/>
<dbReference type="InterPro" id="IPR054416">
    <property type="entry name" value="GST_UstS-like_C"/>
</dbReference>
<dbReference type="PANTHER" id="PTHR42673:SF4">
    <property type="entry name" value="MALEYLACETOACETATE ISOMERASE"/>
    <property type="match status" value="1"/>
</dbReference>
<gene>
    <name evidence="3" type="ORF">LOC62_03G003632</name>
</gene>
<dbReference type="GO" id="GO:0016034">
    <property type="term" value="F:maleylacetoacetate isomerase activity"/>
    <property type="evidence" value="ECO:0007669"/>
    <property type="project" value="TreeGrafter"/>
</dbReference>
<dbReference type="Gene3D" id="3.40.30.10">
    <property type="entry name" value="Glutaredoxin"/>
    <property type="match status" value="1"/>
</dbReference>
<feature type="domain" description="Glutathione S-transferase UstS-like C-terminal" evidence="2">
    <location>
        <begin position="109"/>
        <end position="212"/>
    </location>
</feature>
<dbReference type="Pfam" id="PF13409">
    <property type="entry name" value="GST_N_2"/>
    <property type="match status" value="1"/>
</dbReference>
<dbReference type="EMBL" id="CP086716">
    <property type="protein sequence ID" value="WOO80120.1"/>
    <property type="molecule type" value="Genomic_DNA"/>
</dbReference>
<evidence type="ECO:0008006" key="5">
    <source>
        <dbReference type="Google" id="ProtNLM"/>
    </source>
</evidence>
<dbReference type="Pfam" id="PF22041">
    <property type="entry name" value="GST_C_7"/>
    <property type="match status" value="1"/>
</dbReference>
<name>A0AAF0Y4R8_9TREE</name>
<evidence type="ECO:0000259" key="1">
    <source>
        <dbReference type="Pfam" id="PF13409"/>
    </source>
</evidence>
<evidence type="ECO:0000313" key="4">
    <source>
        <dbReference type="Proteomes" id="UP000827549"/>
    </source>
</evidence>
<dbReference type="InterPro" id="IPR036249">
    <property type="entry name" value="Thioredoxin-like_sf"/>
</dbReference>
<dbReference type="GO" id="GO:0006749">
    <property type="term" value="P:glutathione metabolic process"/>
    <property type="evidence" value="ECO:0007669"/>
    <property type="project" value="TreeGrafter"/>
</dbReference>
<keyword evidence="4" id="KW-1185">Reference proteome</keyword>
<dbReference type="Gene3D" id="1.20.1050.10">
    <property type="match status" value="1"/>
</dbReference>
<evidence type="ECO:0000259" key="2">
    <source>
        <dbReference type="Pfam" id="PF22041"/>
    </source>
</evidence>
<accession>A0AAF0Y4R8</accession>
<dbReference type="GO" id="GO:0006559">
    <property type="term" value="P:L-phenylalanine catabolic process"/>
    <property type="evidence" value="ECO:0007669"/>
    <property type="project" value="TreeGrafter"/>
</dbReference>
<organism evidence="3 4">
    <name type="scientific">Vanrija pseudolonga</name>
    <dbReference type="NCBI Taxonomy" id="143232"/>
    <lineage>
        <taxon>Eukaryota</taxon>
        <taxon>Fungi</taxon>
        <taxon>Dikarya</taxon>
        <taxon>Basidiomycota</taxon>
        <taxon>Agaricomycotina</taxon>
        <taxon>Tremellomycetes</taxon>
        <taxon>Trichosporonales</taxon>
        <taxon>Trichosporonaceae</taxon>
        <taxon>Vanrija</taxon>
    </lineage>
</organism>
<dbReference type="RefSeq" id="XP_062626152.1">
    <property type="nucleotide sequence ID" value="XM_062770168.1"/>
</dbReference>
<dbReference type="PANTHER" id="PTHR42673">
    <property type="entry name" value="MALEYLACETOACETATE ISOMERASE"/>
    <property type="match status" value="1"/>
</dbReference>